<organism evidence="2">
    <name type="scientific">candidate division WOR-3 bacterium</name>
    <dbReference type="NCBI Taxonomy" id="2052148"/>
    <lineage>
        <taxon>Bacteria</taxon>
        <taxon>Bacteria division WOR-3</taxon>
    </lineage>
</organism>
<feature type="transmembrane region" description="Helical" evidence="1">
    <location>
        <begin position="6"/>
        <end position="30"/>
    </location>
</feature>
<proteinExistence type="predicted"/>
<dbReference type="EMBL" id="DTOZ01000040">
    <property type="protein sequence ID" value="HGE77625.1"/>
    <property type="molecule type" value="Genomic_DNA"/>
</dbReference>
<reference evidence="2" key="1">
    <citation type="journal article" date="2020" name="mSystems">
        <title>Genome- and Community-Level Interaction Insights into Carbon Utilization and Element Cycling Functions of Hydrothermarchaeota in Hydrothermal Sediment.</title>
        <authorList>
            <person name="Zhou Z."/>
            <person name="Liu Y."/>
            <person name="Xu W."/>
            <person name="Pan J."/>
            <person name="Luo Z.H."/>
            <person name="Li M."/>
        </authorList>
    </citation>
    <scope>NUCLEOTIDE SEQUENCE [LARGE SCALE GENOMIC DNA]</scope>
    <source>
        <strain evidence="2">SpSt-961</strain>
    </source>
</reference>
<dbReference type="AlphaFoldDB" id="A0A7V3RGA2"/>
<gene>
    <name evidence="2" type="ORF">ENX68_01325</name>
</gene>
<name>A0A7V3RGA2_UNCW3</name>
<keyword evidence="1" id="KW-0472">Membrane</keyword>
<feature type="transmembrane region" description="Helical" evidence="1">
    <location>
        <begin position="42"/>
        <end position="62"/>
    </location>
</feature>
<keyword evidence="1" id="KW-1133">Transmembrane helix</keyword>
<keyword evidence="1" id="KW-0812">Transmembrane</keyword>
<sequence length="117" mass="12813">MMRADIFAEIIFMVAILLAIISLIIFGIIIKRLLTLIGGRGIWIFPVIGSIFLIAVAVLHIYRIVFYFPLLSTAGPGDLFDLIIGSLALARYESFLFLGAGLFPLIGGILYYSASSK</sequence>
<accession>A0A7V3RGA2</accession>
<comment type="caution">
    <text evidence="2">The sequence shown here is derived from an EMBL/GenBank/DDBJ whole genome shotgun (WGS) entry which is preliminary data.</text>
</comment>
<evidence type="ECO:0000313" key="2">
    <source>
        <dbReference type="EMBL" id="HGE77625.1"/>
    </source>
</evidence>
<feature type="transmembrane region" description="Helical" evidence="1">
    <location>
        <begin position="95"/>
        <end position="114"/>
    </location>
</feature>
<evidence type="ECO:0000256" key="1">
    <source>
        <dbReference type="SAM" id="Phobius"/>
    </source>
</evidence>
<protein>
    <submittedName>
        <fullName evidence="2">Uncharacterized protein</fullName>
    </submittedName>
</protein>